<evidence type="ECO:0000256" key="1">
    <source>
        <dbReference type="SAM" id="Phobius"/>
    </source>
</evidence>
<dbReference type="Proteomes" id="UP000319865">
    <property type="component" value="Unassembled WGS sequence"/>
</dbReference>
<evidence type="ECO:0000313" key="3">
    <source>
        <dbReference type="Proteomes" id="UP000319865"/>
    </source>
</evidence>
<evidence type="ECO:0000313" key="2">
    <source>
        <dbReference type="EMBL" id="TQN43928.1"/>
    </source>
</evidence>
<name>A0A543PIM4_9ACTN</name>
<feature type="transmembrane region" description="Helical" evidence="1">
    <location>
        <begin position="107"/>
        <end position="126"/>
    </location>
</feature>
<keyword evidence="1" id="KW-0472">Membrane</keyword>
<protein>
    <submittedName>
        <fullName evidence="2">Uncharacterized protein DUF4386</fullName>
    </submittedName>
</protein>
<keyword evidence="1" id="KW-1133">Transmembrane helix</keyword>
<keyword evidence="3" id="KW-1185">Reference proteome</keyword>
<feature type="transmembrane region" description="Helical" evidence="1">
    <location>
        <begin position="68"/>
        <end position="87"/>
    </location>
</feature>
<keyword evidence="1" id="KW-0812">Transmembrane</keyword>
<sequence length="131" mass="13536">MVNLLFHHAALLAPSASSTGGLGAQSVNGLVSMLLDLSDRGYTVAGAALGLCLLPLGSLAYRSSRLPRVIGALLIVGLGVSTLTAYACPGLPELVQQALAPPPIADFWLVLYLVARAGRVWASVLVRTWSG</sequence>
<dbReference type="EMBL" id="VFQE01000001">
    <property type="protein sequence ID" value="TQN43928.1"/>
    <property type="molecule type" value="Genomic_DNA"/>
</dbReference>
<proteinExistence type="predicted"/>
<reference evidence="2 3" key="1">
    <citation type="submission" date="2019-06" db="EMBL/GenBank/DDBJ databases">
        <title>Sequencing the genomes of 1000 actinobacteria strains.</title>
        <authorList>
            <person name="Klenk H.-P."/>
        </authorList>
    </citation>
    <scope>NUCLEOTIDE SEQUENCE [LARGE SCALE GENOMIC DNA]</scope>
    <source>
        <strain evidence="2 3">DSM 46837</strain>
    </source>
</reference>
<feature type="transmembrane region" description="Helical" evidence="1">
    <location>
        <begin position="42"/>
        <end position="61"/>
    </location>
</feature>
<organism evidence="2 3">
    <name type="scientific">Blastococcus colisei</name>
    <dbReference type="NCBI Taxonomy" id="1564162"/>
    <lineage>
        <taxon>Bacteria</taxon>
        <taxon>Bacillati</taxon>
        <taxon>Actinomycetota</taxon>
        <taxon>Actinomycetes</taxon>
        <taxon>Geodermatophilales</taxon>
        <taxon>Geodermatophilaceae</taxon>
        <taxon>Blastococcus</taxon>
    </lineage>
</organism>
<dbReference type="RefSeq" id="WP_170182489.1">
    <property type="nucleotide sequence ID" value="NZ_VFQE01000001.1"/>
</dbReference>
<dbReference type="AlphaFoldDB" id="A0A543PIM4"/>
<comment type="caution">
    <text evidence="2">The sequence shown here is derived from an EMBL/GenBank/DDBJ whole genome shotgun (WGS) entry which is preliminary data.</text>
</comment>
<accession>A0A543PIM4</accession>
<dbReference type="InterPro" id="IPR025495">
    <property type="entry name" value="DUF4386"/>
</dbReference>
<gene>
    <name evidence="2" type="ORF">FHU33_3402</name>
</gene>
<dbReference type="Pfam" id="PF14329">
    <property type="entry name" value="DUF4386"/>
    <property type="match status" value="1"/>
</dbReference>